<gene>
    <name evidence="2" type="ordered locus">Psesu_1474</name>
</gene>
<name>E6WT92_PSEUU</name>
<reference evidence="2 3" key="1">
    <citation type="submission" date="2011-01" db="EMBL/GenBank/DDBJ databases">
        <title>Complete sequence of Pseudoxanthomonas suwonensis 11-1.</title>
        <authorList>
            <consortium name="US DOE Joint Genome Institute"/>
            <person name="Lucas S."/>
            <person name="Copeland A."/>
            <person name="Lapidus A."/>
            <person name="Cheng J.-F."/>
            <person name="Goodwin L."/>
            <person name="Pitluck S."/>
            <person name="Teshima H."/>
            <person name="Detter J.C."/>
            <person name="Han C."/>
            <person name="Tapia R."/>
            <person name="Land M."/>
            <person name="Hauser L."/>
            <person name="Kyrpides N."/>
            <person name="Ivanova N."/>
            <person name="Ovchinnikova G."/>
            <person name="Siebers A.K."/>
            <person name="Allgaier M."/>
            <person name="Thelen M.P."/>
            <person name="Hugenholtz P."/>
            <person name="Gladden J."/>
            <person name="Woyke T."/>
        </authorList>
    </citation>
    <scope>NUCLEOTIDE SEQUENCE [LARGE SCALE GENOMIC DNA]</scope>
    <source>
        <strain evidence="3">11-1</strain>
    </source>
</reference>
<dbReference type="eggNOG" id="COG1192">
    <property type="taxonomic scope" value="Bacteria"/>
</dbReference>
<dbReference type="Gene3D" id="3.40.50.300">
    <property type="entry name" value="P-loop containing nucleotide triphosphate hydrolases"/>
    <property type="match status" value="1"/>
</dbReference>
<feature type="domain" description="AAA" evidence="1">
    <location>
        <begin position="1"/>
        <end position="171"/>
    </location>
</feature>
<dbReference type="HOGENOM" id="CLU_037612_1_2_6"/>
<dbReference type="PANTHER" id="PTHR13696:SF69">
    <property type="entry name" value="PLASMID PARTITIONING PROTEIN-RELATED"/>
    <property type="match status" value="1"/>
</dbReference>
<evidence type="ECO:0000259" key="1">
    <source>
        <dbReference type="Pfam" id="PF13614"/>
    </source>
</evidence>
<sequence length="260" mass="28147">MRVWAIANQKGGVGKTTTTLALGRGLASRGNRVLLVDLDPHASLTRTFGVAPEPPPEGVMELFGTPPRDLASLARASAVERLDYVCAQPALATLERRSANQPGLGLALSQALARHAGQHDYVLLDCAPTLGLLMINALAAADRVIIPTQAEPLALHGLAGMRRTAEMVERSRRRPMPVSVLPTLYDRRTRAGQEALKRMQEEHGERVWDDAIPVDTRICNTELLVQPGDDAAYPGRALSTYRRALDWILASDAQALEQAA</sequence>
<evidence type="ECO:0000313" key="2">
    <source>
        <dbReference type="EMBL" id="ADV27321.1"/>
    </source>
</evidence>
<dbReference type="Proteomes" id="UP000008632">
    <property type="component" value="Chromosome"/>
</dbReference>
<organism evidence="2 3">
    <name type="scientific">Pseudoxanthomonas suwonensis (strain 11-1)</name>
    <dbReference type="NCBI Taxonomy" id="743721"/>
    <lineage>
        <taxon>Bacteria</taxon>
        <taxon>Pseudomonadati</taxon>
        <taxon>Pseudomonadota</taxon>
        <taxon>Gammaproteobacteria</taxon>
        <taxon>Lysobacterales</taxon>
        <taxon>Lysobacteraceae</taxon>
        <taxon>Pseudoxanthomonas</taxon>
    </lineage>
</organism>
<dbReference type="RefSeq" id="WP_013535149.1">
    <property type="nucleotide sequence ID" value="NC_014924.1"/>
</dbReference>
<accession>E6WT92</accession>
<dbReference type="InterPro" id="IPR025669">
    <property type="entry name" value="AAA_dom"/>
</dbReference>
<dbReference type="Pfam" id="PF13614">
    <property type="entry name" value="AAA_31"/>
    <property type="match status" value="1"/>
</dbReference>
<dbReference type="EMBL" id="CP002446">
    <property type="protein sequence ID" value="ADV27321.1"/>
    <property type="molecule type" value="Genomic_DNA"/>
</dbReference>
<dbReference type="InterPro" id="IPR027417">
    <property type="entry name" value="P-loop_NTPase"/>
</dbReference>
<keyword evidence="3" id="KW-1185">Reference proteome</keyword>
<dbReference type="AlphaFoldDB" id="E6WT92"/>
<dbReference type="CDD" id="cd02042">
    <property type="entry name" value="ParAB_family"/>
    <property type="match status" value="1"/>
</dbReference>
<dbReference type="PANTHER" id="PTHR13696">
    <property type="entry name" value="P-LOOP CONTAINING NUCLEOSIDE TRIPHOSPHATE HYDROLASE"/>
    <property type="match status" value="1"/>
</dbReference>
<dbReference type="SUPFAM" id="SSF52540">
    <property type="entry name" value="P-loop containing nucleoside triphosphate hydrolases"/>
    <property type="match status" value="1"/>
</dbReference>
<dbReference type="KEGG" id="psu:Psesu_1474"/>
<evidence type="ECO:0000313" key="3">
    <source>
        <dbReference type="Proteomes" id="UP000008632"/>
    </source>
</evidence>
<dbReference type="OrthoDB" id="9815116at2"/>
<dbReference type="STRING" id="743721.Psesu_1474"/>
<dbReference type="InterPro" id="IPR050678">
    <property type="entry name" value="DNA_Partitioning_ATPase"/>
</dbReference>
<protein>
    <submittedName>
        <fullName evidence="2">Cobyrinic acid ac-diamide synthase</fullName>
    </submittedName>
</protein>
<proteinExistence type="predicted"/>